<comment type="subcellular location">
    <subcellularLocation>
        <location evidence="1">Cell membrane</location>
        <topology evidence="1">Multi-pass membrane protein</topology>
    </subcellularLocation>
</comment>
<evidence type="ECO:0000256" key="6">
    <source>
        <dbReference type="SAM" id="Phobius"/>
    </source>
</evidence>
<protein>
    <submittedName>
        <fullName evidence="8">MFS transporter</fullName>
    </submittedName>
</protein>
<evidence type="ECO:0000256" key="5">
    <source>
        <dbReference type="ARBA" id="ARBA00023136"/>
    </source>
</evidence>
<gene>
    <name evidence="8" type="ORF">JYT35_00005</name>
</gene>
<evidence type="ECO:0000256" key="2">
    <source>
        <dbReference type="ARBA" id="ARBA00022448"/>
    </source>
</evidence>
<evidence type="ECO:0000256" key="4">
    <source>
        <dbReference type="ARBA" id="ARBA00022989"/>
    </source>
</evidence>
<evidence type="ECO:0000259" key="7">
    <source>
        <dbReference type="PROSITE" id="PS50850"/>
    </source>
</evidence>
<dbReference type="InterPro" id="IPR011701">
    <property type="entry name" value="MFS"/>
</dbReference>
<comment type="caution">
    <text evidence="8">The sequence shown here is derived from an EMBL/GenBank/DDBJ whole genome shotgun (WGS) entry which is preliminary data.</text>
</comment>
<dbReference type="Gene3D" id="1.20.1720.10">
    <property type="entry name" value="Multidrug resistance protein D"/>
    <property type="match status" value="1"/>
</dbReference>
<keyword evidence="2" id="KW-0813">Transport</keyword>
<reference evidence="8" key="1">
    <citation type="submission" date="2021-02" db="EMBL/GenBank/DDBJ databases">
        <title>Activity-based single-cell genomes from oceanic crustal fluid captures similar information to metagenomic and metatranscriptomic surveys with orders of magnitude less sampling.</title>
        <authorList>
            <person name="D'Angelo T.S."/>
            <person name="Orcutt B.N."/>
        </authorList>
    </citation>
    <scope>NUCLEOTIDE SEQUENCE [LARGE SCALE GENOMIC DNA]</scope>
    <source>
        <strain evidence="8">AH-315-J10</strain>
    </source>
</reference>
<feature type="transmembrane region" description="Helical" evidence="6">
    <location>
        <begin position="71"/>
        <end position="91"/>
    </location>
</feature>
<feature type="transmembrane region" description="Helical" evidence="6">
    <location>
        <begin position="155"/>
        <end position="174"/>
    </location>
</feature>
<dbReference type="InterPro" id="IPR020846">
    <property type="entry name" value="MFS_dom"/>
</dbReference>
<feature type="transmembrane region" description="Helical" evidence="6">
    <location>
        <begin position="97"/>
        <end position="115"/>
    </location>
</feature>
<proteinExistence type="predicted"/>
<dbReference type="SUPFAM" id="SSF103473">
    <property type="entry name" value="MFS general substrate transporter"/>
    <property type="match status" value="1"/>
</dbReference>
<accession>A0ABS3APM9</accession>
<sequence length="180" mass="18426">MKRLPLYIGGFLGPLGTLAMVPMIPELRDEFGASTSAVSWGITGYLLALALFLLVAGTIGERFGRRRTVRTTYLVYAAASIGCALAPSLGLFVTGRVIQGIANAFITPLLLAALADATSAGRVGRSIGVYGSFQALGGAGAPLLGGLAADVGWRWGFVLVGLMSVALAGFPPAGGPQSER</sequence>
<feature type="transmembrane region" description="Helical" evidence="6">
    <location>
        <begin position="7"/>
        <end position="25"/>
    </location>
</feature>
<feature type="domain" description="Major facilitator superfamily (MFS) profile" evidence="7">
    <location>
        <begin position="2"/>
        <end position="180"/>
    </location>
</feature>
<feature type="transmembrane region" description="Helical" evidence="6">
    <location>
        <begin position="37"/>
        <end position="59"/>
    </location>
</feature>
<keyword evidence="4 6" id="KW-1133">Transmembrane helix</keyword>
<dbReference type="PROSITE" id="PS50850">
    <property type="entry name" value="MFS"/>
    <property type="match status" value="1"/>
</dbReference>
<dbReference type="Proteomes" id="UP000724964">
    <property type="component" value="Unassembled WGS sequence"/>
</dbReference>
<feature type="non-terminal residue" evidence="8">
    <location>
        <position position="180"/>
    </location>
</feature>
<evidence type="ECO:0000256" key="1">
    <source>
        <dbReference type="ARBA" id="ARBA00004651"/>
    </source>
</evidence>
<evidence type="ECO:0000313" key="9">
    <source>
        <dbReference type="Proteomes" id="UP000724964"/>
    </source>
</evidence>
<feature type="transmembrane region" description="Helical" evidence="6">
    <location>
        <begin position="127"/>
        <end position="149"/>
    </location>
</feature>
<evidence type="ECO:0000313" key="8">
    <source>
        <dbReference type="EMBL" id="MBN4059481.1"/>
    </source>
</evidence>
<dbReference type="PANTHER" id="PTHR42718">
    <property type="entry name" value="MAJOR FACILITATOR SUPERFAMILY MULTIDRUG TRANSPORTER MFSC"/>
    <property type="match status" value="1"/>
</dbReference>
<evidence type="ECO:0000256" key="3">
    <source>
        <dbReference type="ARBA" id="ARBA00022692"/>
    </source>
</evidence>
<keyword evidence="9" id="KW-1185">Reference proteome</keyword>
<keyword evidence="3 6" id="KW-0812">Transmembrane</keyword>
<dbReference type="EMBL" id="JAFIUH010000001">
    <property type="protein sequence ID" value="MBN4059481.1"/>
    <property type="molecule type" value="Genomic_DNA"/>
</dbReference>
<dbReference type="Pfam" id="PF07690">
    <property type="entry name" value="MFS_1"/>
    <property type="match status" value="1"/>
</dbReference>
<organism evidence="8 9">
    <name type="scientific">Acidimicrobium ferrooxidans</name>
    <dbReference type="NCBI Taxonomy" id="53635"/>
    <lineage>
        <taxon>Bacteria</taxon>
        <taxon>Bacillati</taxon>
        <taxon>Actinomycetota</taxon>
        <taxon>Acidimicrobiia</taxon>
        <taxon>Acidimicrobiales</taxon>
        <taxon>Acidimicrobiaceae</taxon>
        <taxon>Acidimicrobium</taxon>
    </lineage>
</organism>
<dbReference type="InterPro" id="IPR036259">
    <property type="entry name" value="MFS_trans_sf"/>
</dbReference>
<keyword evidence="5 6" id="KW-0472">Membrane</keyword>
<name>A0ABS3APM9_9ACTN</name>
<dbReference type="PANTHER" id="PTHR42718:SF9">
    <property type="entry name" value="MAJOR FACILITATOR SUPERFAMILY MULTIDRUG TRANSPORTER MFSC"/>
    <property type="match status" value="1"/>
</dbReference>